<evidence type="ECO:0000313" key="3">
    <source>
        <dbReference type="EMBL" id="QDU76302.1"/>
    </source>
</evidence>
<feature type="region of interest" description="Disordered" evidence="1">
    <location>
        <begin position="27"/>
        <end position="69"/>
    </location>
</feature>
<feature type="compositionally biased region" description="Polar residues" evidence="1">
    <location>
        <begin position="29"/>
        <end position="44"/>
    </location>
</feature>
<keyword evidence="4" id="KW-1185">Reference proteome</keyword>
<protein>
    <recommendedName>
        <fullName evidence="5">Secreted protein</fullName>
    </recommendedName>
</protein>
<reference evidence="4" key="1">
    <citation type="submission" date="2019-02" db="EMBL/GenBank/DDBJ databases">
        <title>Deep-cultivation of Planctomycetes and their phenomic and genomic characterization uncovers novel biology.</title>
        <authorList>
            <person name="Wiegand S."/>
            <person name="Jogler M."/>
            <person name="Boedeker C."/>
            <person name="Pinto D."/>
            <person name="Vollmers J."/>
            <person name="Rivas-Marin E."/>
            <person name="Kohn T."/>
            <person name="Peeters S.H."/>
            <person name="Heuer A."/>
            <person name="Rast P."/>
            <person name="Oberbeckmann S."/>
            <person name="Bunk B."/>
            <person name="Jeske O."/>
            <person name="Meyerdierks A."/>
            <person name="Storesund J.E."/>
            <person name="Kallscheuer N."/>
            <person name="Luecker S."/>
            <person name="Lage O.M."/>
            <person name="Pohl T."/>
            <person name="Merkel B.J."/>
            <person name="Hornburger P."/>
            <person name="Mueller R.-W."/>
            <person name="Bruemmer F."/>
            <person name="Labrenz M."/>
            <person name="Spormann A.M."/>
            <person name="Op den Camp H."/>
            <person name="Overmann J."/>
            <person name="Amann R."/>
            <person name="Jetten M.S.M."/>
            <person name="Mascher T."/>
            <person name="Medema M.H."/>
            <person name="Devos D.P."/>
            <person name="Kaster A.-K."/>
            <person name="Ovreas L."/>
            <person name="Rohde M."/>
            <person name="Galperin M.Y."/>
            <person name="Jogler C."/>
        </authorList>
    </citation>
    <scope>NUCLEOTIDE SEQUENCE [LARGE SCALE GENOMIC DNA]</scope>
    <source>
        <strain evidence="4">Pan97</strain>
    </source>
</reference>
<keyword evidence="2" id="KW-0732">Signal</keyword>
<evidence type="ECO:0000256" key="1">
    <source>
        <dbReference type="SAM" id="MobiDB-lite"/>
    </source>
</evidence>
<name>A0A518CAP5_9BACT</name>
<evidence type="ECO:0000313" key="4">
    <source>
        <dbReference type="Proteomes" id="UP000318626"/>
    </source>
</evidence>
<dbReference type="Proteomes" id="UP000318626">
    <property type="component" value="Chromosome"/>
</dbReference>
<evidence type="ECO:0000256" key="2">
    <source>
        <dbReference type="SAM" id="SignalP"/>
    </source>
</evidence>
<dbReference type="KEGG" id="bvo:Pan97_33490"/>
<feature type="compositionally biased region" description="Polar residues" evidence="1">
    <location>
        <begin position="56"/>
        <end position="69"/>
    </location>
</feature>
<dbReference type="EMBL" id="CP036289">
    <property type="protein sequence ID" value="QDU76302.1"/>
    <property type="molecule type" value="Genomic_DNA"/>
</dbReference>
<dbReference type="OrthoDB" id="9953329at2"/>
<feature type="signal peptide" evidence="2">
    <location>
        <begin position="1"/>
        <end position="24"/>
    </location>
</feature>
<sequence length="106" mass="11586" precursor="true">MKPRWLYLLLILALLLPATRPRLAGAMTAGSTPLQEASQGSNTQTEEEEVHERTASSRQTQRIARGSRSTLEAYSLPQWSRFTSARSGIPSVMVATHNGFGGNINC</sequence>
<gene>
    <name evidence="3" type="ORF">Pan97_33490</name>
</gene>
<feature type="chain" id="PRO_5022017873" description="Secreted protein" evidence="2">
    <location>
        <begin position="25"/>
        <end position="106"/>
    </location>
</feature>
<dbReference type="RefSeq" id="WP_144974320.1">
    <property type="nucleotide sequence ID" value="NZ_CP036289.1"/>
</dbReference>
<evidence type="ECO:0008006" key="5">
    <source>
        <dbReference type="Google" id="ProtNLM"/>
    </source>
</evidence>
<dbReference type="AlphaFoldDB" id="A0A518CAP5"/>
<organism evidence="3 4">
    <name type="scientific">Bremerella volcania</name>
    <dbReference type="NCBI Taxonomy" id="2527984"/>
    <lineage>
        <taxon>Bacteria</taxon>
        <taxon>Pseudomonadati</taxon>
        <taxon>Planctomycetota</taxon>
        <taxon>Planctomycetia</taxon>
        <taxon>Pirellulales</taxon>
        <taxon>Pirellulaceae</taxon>
        <taxon>Bremerella</taxon>
    </lineage>
</organism>
<proteinExistence type="predicted"/>
<accession>A0A518CAP5</accession>